<dbReference type="InterPro" id="IPR009081">
    <property type="entry name" value="PP-bd_ACP"/>
</dbReference>
<dbReference type="SUPFAM" id="SSF52151">
    <property type="entry name" value="FabD/lysophospholipase-like"/>
    <property type="match status" value="1"/>
</dbReference>
<dbReference type="Gene3D" id="3.40.50.720">
    <property type="entry name" value="NAD(P)-binding Rossmann-like Domain"/>
    <property type="match status" value="1"/>
</dbReference>
<keyword evidence="2" id="KW-0597">Phosphoprotein</keyword>
<dbReference type="PROSITE" id="PS52019">
    <property type="entry name" value="PKS_MFAS_DH"/>
    <property type="match status" value="1"/>
</dbReference>
<dbReference type="InterPro" id="IPR001227">
    <property type="entry name" value="Ac_transferase_dom_sf"/>
</dbReference>
<dbReference type="SUPFAM" id="SSF53901">
    <property type="entry name" value="Thiolase-like"/>
    <property type="match status" value="1"/>
</dbReference>
<feature type="compositionally biased region" description="Low complexity" evidence="9">
    <location>
        <begin position="477"/>
        <end position="486"/>
    </location>
</feature>
<dbReference type="InterPro" id="IPR016039">
    <property type="entry name" value="Thiolase-like"/>
</dbReference>
<name>A0ABP0BXS7_9PEZI</name>
<evidence type="ECO:0000256" key="7">
    <source>
        <dbReference type="ARBA" id="ARBA00023315"/>
    </source>
</evidence>
<dbReference type="InterPro" id="IPR016035">
    <property type="entry name" value="Acyl_Trfase/lysoPLipase"/>
</dbReference>
<keyword evidence="1" id="KW-0596">Phosphopantetheine</keyword>
<dbReference type="InterPro" id="IPR013968">
    <property type="entry name" value="PKS_KR"/>
</dbReference>
<keyword evidence="4" id="KW-0521">NADP</keyword>
<feature type="region of interest" description="N-terminal hotdog fold" evidence="8">
    <location>
        <begin position="1117"/>
        <end position="1275"/>
    </location>
</feature>
<evidence type="ECO:0000256" key="6">
    <source>
        <dbReference type="ARBA" id="ARBA00023268"/>
    </source>
</evidence>
<dbReference type="InterPro" id="IPR020806">
    <property type="entry name" value="PKS_PP-bd"/>
</dbReference>
<dbReference type="InterPro" id="IPR011032">
    <property type="entry name" value="GroES-like_sf"/>
</dbReference>
<evidence type="ECO:0000256" key="3">
    <source>
        <dbReference type="ARBA" id="ARBA00022679"/>
    </source>
</evidence>
<keyword evidence="5" id="KW-0560">Oxidoreductase</keyword>
<feature type="region of interest" description="Disordered" evidence="9">
    <location>
        <begin position="1877"/>
        <end position="1916"/>
    </location>
</feature>
<dbReference type="Pfam" id="PF00550">
    <property type="entry name" value="PP-binding"/>
    <property type="match status" value="1"/>
</dbReference>
<dbReference type="SMART" id="SM00826">
    <property type="entry name" value="PKS_DH"/>
    <property type="match status" value="1"/>
</dbReference>
<dbReference type="SMART" id="SM00829">
    <property type="entry name" value="PKS_ER"/>
    <property type="match status" value="1"/>
</dbReference>
<feature type="compositionally biased region" description="Acidic residues" evidence="9">
    <location>
        <begin position="607"/>
        <end position="616"/>
    </location>
</feature>
<feature type="compositionally biased region" description="Low complexity" evidence="9">
    <location>
        <begin position="531"/>
        <end position="546"/>
    </location>
</feature>
<dbReference type="Gene3D" id="1.10.1200.10">
    <property type="entry name" value="ACP-like"/>
    <property type="match status" value="1"/>
</dbReference>
<keyword evidence="3" id="KW-0808">Transferase</keyword>
<protein>
    <submittedName>
        <fullName evidence="13">Type I Iterative PKS</fullName>
    </submittedName>
</protein>
<dbReference type="Pfam" id="PF21089">
    <property type="entry name" value="PKS_DH_N"/>
    <property type="match status" value="1"/>
</dbReference>
<dbReference type="InterPro" id="IPR049552">
    <property type="entry name" value="PKS_DH_N"/>
</dbReference>
<dbReference type="Pfam" id="PF08659">
    <property type="entry name" value="KR"/>
    <property type="match status" value="1"/>
</dbReference>
<feature type="domain" description="PKS/mFAS DH" evidence="12">
    <location>
        <begin position="1117"/>
        <end position="1471"/>
    </location>
</feature>
<dbReference type="Gene3D" id="3.40.47.10">
    <property type="match status" value="1"/>
</dbReference>
<evidence type="ECO:0000259" key="12">
    <source>
        <dbReference type="PROSITE" id="PS52019"/>
    </source>
</evidence>
<dbReference type="InterPro" id="IPR014043">
    <property type="entry name" value="Acyl_transferase_dom"/>
</dbReference>
<proteinExistence type="predicted"/>
<feature type="compositionally biased region" description="Basic and acidic residues" evidence="9">
    <location>
        <begin position="1882"/>
        <end position="1900"/>
    </location>
</feature>
<dbReference type="CDD" id="cd05195">
    <property type="entry name" value="enoyl_red"/>
    <property type="match status" value="1"/>
</dbReference>
<dbReference type="InterPro" id="IPR013154">
    <property type="entry name" value="ADH-like_N"/>
</dbReference>
<reference evidence="13 14" key="1">
    <citation type="submission" date="2024-01" db="EMBL/GenBank/DDBJ databases">
        <authorList>
            <person name="Allen C."/>
            <person name="Tagirdzhanova G."/>
        </authorList>
    </citation>
    <scope>NUCLEOTIDE SEQUENCE [LARGE SCALE GENOMIC DNA]</scope>
</reference>
<dbReference type="InterPro" id="IPR036736">
    <property type="entry name" value="ACP-like_sf"/>
</dbReference>
<dbReference type="InterPro" id="IPR006162">
    <property type="entry name" value="Ppantetheine_attach_site"/>
</dbReference>
<dbReference type="PANTHER" id="PTHR43775">
    <property type="entry name" value="FATTY ACID SYNTHASE"/>
    <property type="match status" value="1"/>
</dbReference>
<dbReference type="Pfam" id="PF13602">
    <property type="entry name" value="ADH_zinc_N_2"/>
    <property type="match status" value="1"/>
</dbReference>
<dbReference type="Pfam" id="PF08240">
    <property type="entry name" value="ADH_N"/>
    <property type="match status" value="1"/>
</dbReference>
<evidence type="ECO:0000259" key="10">
    <source>
        <dbReference type="PROSITE" id="PS50075"/>
    </source>
</evidence>
<dbReference type="InterPro" id="IPR020807">
    <property type="entry name" value="PKS_DH"/>
</dbReference>
<dbReference type="Gene3D" id="3.40.366.10">
    <property type="entry name" value="Malonyl-Coenzyme A Acyl Carrier Protein, domain 2"/>
    <property type="match status" value="1"/>
</dbReference>
<dbReference type="InterPro" id="IPR018201">
    <property type="entry name" value="Ketoacyl_synth_AS"/>
</dbReference>
<dbReference type="SMART" id="SM00827">
    <property type="entry name" value="PKS_AT"/>
    <property type="match status" value="1"/>
</dbReference>
<dbReference type="InterPro" id="IPR020841">
    <property type="entry name" value="PKS_Beta-ketoAc_synthase_dom"/>
</dbReference>
<dbReference type="PROSITE" id="PS00012">
    <property type="entry name" value="PHOSPHOPANTETHEINE"/>
    <property type="match status" value="1"/>
</dbReference>
<dbReference type="Proteomes" id="UP001642406">
    <property type="component" value="Unassembled WGS sequence"/>
</dbReference>
<feature type="domain" description="Carrier" evidence="10">
    <location>
        <begin position="2801"/>
        <end position="2879"/>
    </location>
</feature>
<dbReference type="InterPro" id="IPR029063">
    <property type="entry name" value="SAM-dependent_MTases_sf"/>
</dbReference>
<dbReference type="PROSITE" id="PS52004">
    <property type="entry name" value="KS3_2"/>
    <property type="match status" value="1"/>
</dbReference>
<dbReference type="InterPro" id="IPR016036">
    <property type="entry name" value="Malonyl_transacylase_ACP-bd"/>
</dbReference>
<dbReference type="Pfam" id="PF00698">
    <property type="entry name" value="Acyl_transf_1"/>
    <property type="match status" value="1"/>
</dbReference>
<feature type="region of interest" description="C-terminal hotdog fold" evidence="8">
    <location>
        <begin position="1306"/>
        <end position="1471"/>
    </location>
</feature>
<dbReference type="Pfam" id="PF08242">
    <property type="entry name" value="Methyltransf_12"/>
    <property type="match status" value="1"/>
</dbReference>
<dbReference type="Pfam" id="PF14765">
    <property type="entry name" value="PS-DH"/>
    <property type="match status" value="1"/>
</dbReference>
<evidence type="ECO:0000313" key="14">
    <source>
        <dbReference type="Proteomes" id="UP001642406"/>
    </source>
</evidence>
<feature type="active site" description="Proton donor; for dehydratase activity" evidence="8">
    <location>
        <position position="1378"/>
    </location>
</feature>
<feature type="region of interest" description="Disordered" evidence="9">
    <location>
        <begin position="460"/>
        <end position="554"/>
    </location>
</feature>
<dbReference type="Gene3D" id="3.40.50.150">
    <property type="entry name" value="Vaccinia Virus protein VP39"/>
    <property type="match status" value="1"/>
</dbReference>
<evidence type="ECO:0000256" key="5">
    <source>
        <dbReference type="ARBA" id="ARBA00023002"/>
    </source>
</evidence>
<feature type="active site" description="Proton acceptor; for dehydratase activity" evidence="8">
    <location>
        <position position="1149"/>
    </location>
</feature>
<dbReference type="InterPro" id="IPR050091">
    <property type="entry name" value="PKS_NRPS_Biosynth_Enz"/>
</dbReference>
<evidence type="ECO:0000256" key="8">
    <source>
        <dbReference type="PROSITE-ProRule" id="PRU01363"/>
    </source>
</evidence>
<dbReference type="Pfam" id="PF02801">
    <property type="entry name" value="Ketoacyl-synt_C"/>
    <property type="match status" value="1"/>
</dbReference>
<keyword evidence="14" id="KW-1185">Reference proteome</keyword>
<feature type="domain" description="Ketosynthase family 3 (KS3)" evidence="11">
    <location>
        <begin position="6"/>
        <end position="443"/>
    </location>
</feature>
<dbReference type="SUPFAM" id="SSF47336">
    <property type="entry name" value="ACP-like"/>
    <property type="match status" value="1"/>
</dbReference>
<accession>A0ABP0BXS7</accession>
<dbReference type="Gene3D" id="3.90.180.10">
    <property type="entry name" value="Medium-chain alcohol dehydrogenases, catalytic domain"/>
    <property type="match status" value="1"/>
</dbReference>
<dbReference type="CDD" id="cd00833">
    <property type="entry name" value="PKS"/>
    <property type="match status" value="1"/>
</dbReference>
<dbReference type="PANTHER" id="PTHR43775:SF29">
    <property type="entry name" value="ASPERFURANONE POLYKETIDE SYNTHASE AFOG-RELATED"/>
    <property type="match status" value="1"/>
</dbReference>
<dbReference type="SMART" id="SM00823">
    <property type="entry name" value="PKS_PP"/>
    <property type="match status" value="1"/>
</dbReference>
<feature type="region of interest" description="Disordered" evidence="9">
    <location>
        <begin position="586"/>
        <end position="620"/>
    </location>
</feature>
<evidence type="ECO:0000313" key="13">
    <source>
        <dbReference type="EMBL" id="CAK7224205.1"/>
    </source>
</evidence>
<evidence type="ECO:0000256" key="9">
    <source>
        <dbReference type="SAM" id="MobiDB-lite"/>
    </source>
</evidence>
<dbReference type="InterPro" id="IPR013217">
    <property type="entry name" value="Methyltransf_12"/>
</dbReference>
<evidence type="ECO:0000256" key="2">
    <source>
        <dbReference type="ARBA" id="ARBA00022553"/>
    </source>
</evidence>
<dbReference type="EMBL" id="CAWUHC010000047">
    <property type="protein sequence ID" value="CAK7224205.1"/>
    <property type="molecule type" value="Genomic_DNA"/>
</dbReference>
<dbReference type="PROSITE" id="PS00606">
    <property type="entry name" value="KS3_1"/>
    <property type="match status" value="1"/>
</dbReference>
<gene>
    <name evidence="13" type="ORF">SBRCBS47491_005470</name>
</gene>
<dbReference type="PROSITE" id="PS50075">
    <property type="entry name" value="CARRIER"/>
    <property type="match status" value="1"/>
</dbReference>
<dbReference type="InterPro" id="IPR042104">
    <property type="entry name" value="PKS_dehydratase_sf"/>
</dbReference>
<dbReference type="Gene3D" id="3.10.129.110">
    <property type="entry name" value="Polyketide synthase dehydratase"/>
    <property type="match status" value="1"/>
</dbReference>
<evidence type="ECO:0000259" key="11">
    <source>
        <dbReference type="PROSITE" id="PS52004"/>
    </source>
</evidence>
<dbReference type="Pfam" id="PF00109">
    <property type="entry name" value="ketoacyl-synt"/>
    <property type="match status" value="1"/>
</dbReference>
<dbReference type="SUPFAM" id="SSF53335">
    <property type="entry name" value="S-adenosyl-L-methionine-dependent methyltransferases"/>
    <property type="match status" value="1"/>
</dbReference>
<evidence type="ECO:0000256" key="1">
    <source>
        <dbReference type="ARBA" id="ARBA00022450"/>
    </source>
</evidence>
<sequence length="2889" mass="309479">MASDSVPPVAIVGLGGRFPGKATDPLKLWDMCADGDDAWTEVPSTRFNHKAFYHPDQSRNGATNVQGGFYLKDDVSFFDAPFFNMTKTEAASLDPQQRLLLECSYEALENAGIPLDQVAGSDMGVFVGSFCFDWAKITLRDPDAVPLYHATGTGQAMLANRLSYFFNLHGPSVTLDTACSSSLVALHQACQALKAGECSTALVAGVNCTLCHDSLASMSSMGFLSAAGRSYTYDSRAAGYGRGEGVACIVLKRLDDALVASDPVRAVIRNTGVNQDGRTPGITFPSGDAQAALIRRVYEQAGLDLAETSYVEAHGTGTQAGDPIEARALSETFGARRAAVDAATSPLVVGCIKTNIGHLEGASGAAGLIKTVLMLERETILPNCDFREANSKIPLDDWHLSVPTSVRSWRDAVGSTNDNKSVLRASINGFGYGGTNAHIIVESAADYLRTHNLTGGQYAFHHGIPTTPETSGEDSFVDSVDTASTTDDQDGAHTPPSAPSTPLSNKMLGSAAGSDLMSPTSSRGRSDSELDSSLLSSPLASMGSPATTDGISTPLTFAHKHTKSISQDLQLGSPIPARFAVHEVTPVTEETKEEVKEEATETQVAEETQETVETQETEAKDTSFLSVPQLFVLSANDEASGKAQAAQIVEYFASQDQPATASLLNDLAHTLSSRRSALPWKAVVSAATAEQLSTALASPSLRFHHAPRAPSIGFVFTGQGAQWYAMGRELAQTSVVFRASLDRSAAILASSTMQADWSLHDELLRRDATTTRVNEPAVSQPLCTILQVALVDLLKSWGITPAAVVGHSSGEICAAYAAGLLSQEAAVAAAYFRVPLDSSAADSCRGGMMALACDEATTLGLLDGLQRGKAVIACYNSPQSFTVSGDDAAIEELGEACTAVGVRHRKLVVGFAYHSHRMAAAAEAYRELLQANKTVVGAFANPATESKQAVEMYSSVTGKKLLPGALTLDYWVENLVSPVRFTEALTALCYEAQNGGVASEKAQVDVLVEVGPHAALAGPIRQILQTQAPLSKIGILSMLRRGQDATETSQLLASSLVERGVSVDVASLNRDAVLQGETSVKPNSLVDLPPYPWNHSKAYWAEPRDSIRYRQREHARHDLLGAPVRFGSPLEPRWRQWIRSAETPWVRDHRVQGLVVYPAAGYISMAIEAARQDGLAKQATGNSGIDANLTIEGYELRDVSLGQALIVPEGTEEVEALISLRPQTESAMDNSTVWHEFFVYSCTSSATTSTPMGAPINDTWAEHCRGRIAVKWSVADNNGVTDTEALTAETARRDAAQRQRTRDACTSDVDLTALYEHCTAIGLEYGPTFANLIAARAGPATVNDPTNHIAGTVALPDVAACMPAHTHSPLVVHPGTLDACLHGIMAFRNLLKAAIMPVFFEHIYIAASLEDAVPGENLGVYLGVQQSGFRNLAIDLTAYSQATEAAQQEKATPLIRMEGLRMTSLAGSMPAGSSGSDGQPPKTYFQSEWRPDPAFLSSAQFDDLCAHLMPPEAESAALRRLDQSAFYMADYAVSQVPEEMLPTLTTKGRKLYASLKRQRDSVLKLHEAGLPASKKKTPHADDIASWPNASPSERDELLKELAATGAEGRLLAAVSAHMHEIVLGTADPLTVTMQDDVLGQYYAHNPRMARQYQQAAVYVDLLAHKNPHMRILEIGAGTGGATLPLLRALGGDSSDGTNSLPRFGSYDVTDISSGFFEAFREKTQAWPFGLINFKRLDVEKDPSRQGFSAGTYDLVVAANVLHATRNIARTVAHARQLLRPGGTLLLIELVRVPQQLVSTAAVGNIFGIFDGWWVAEEEHRQDSPLLAESQWDAVLKEQGFSGLDAAVWETPDVATHQGTTMISTAVYQPKVVEVEAEAEAESETKDETAETEIKEEKTEESTSVAETSSTPVSSLPPAVLVTDAEPNKPWLESLAAALSPTTPLPIYTMDEAFPAIADGQVCVFYQTKPNTLGPQTPDSMEKMRRLFLRPVGGSGGSVLWLTRGASDGESVPDFALVQGLLRTLRVELGGRLVHLDLGDAKEEDHKTVANVFSRSFREPIDDDEETLDVELELAVRGRHNTVHIPRYNEAGNMSTYVAARTGRRILVPAPAVQPGRHLKLEVGQPGLLDSLFFDDDVSITEKELADEEVEIAVRAAGLNFHDVMVAMGQIETRALGRECAGVVTRVGRAVKDLREGDRVAAPADGTFATTVRCAAWRAQRLPDSLSFEAAASLPIVLCTALHTMNLTNLMEGETVLIHAASGGLGQALVQLCQQRGAVIYATVGTREKKQFLVDQYGLDPAHIFSSRDDTFASAILQATDGRGVDVVFNVLAGELLRASWRCVASFGRFVELGKRDLNRNGRLDMAQFTRNVTFVAVDLVALLAEKPKYGAKLWADCMQLVRQGVARAPTPLTTYGYADAVAALRTMQAGRHLGKLVLVPDAQSVTMTRTATTTTTTTTGNASSTAITTTTTVDVSSAPATVAAKVMSPRVPPVQLSADATYLLVGGLGGIGRALAARMVHELGARYLIILSRGGITNDVAAAAVEDLKTRGAAHVQVSNCDVGHADQLQMALSTAAAAGYPPVRGVVHLGLVMESALFQDMSSASWNNSLWPKVAGTWNLHNLLPKALDFFVLLSSMVGTIGNPSQTAYGAASTFQDAFARYRRRRGLAAATIDLGMITGIGYVAEHDTVQQTLRSQGFEEINGAECLALIESAMVVPTPTEIEEGQKEEWSPANFVTGLGLGRYAGGDPARAIYQDPRFGMARRMALRTGDDSDQKGPAGGDAPQTIRETLRQATTLADVISTLESAIRTKITALLMLSSEDELDPTKPLSQYGLDSLIAVELRNWVSSEMEATVPVLEFLGSRNTQSLSGFIARQSRLVRKELVAE</sequence>
<dbReference type="CDD" id="cd02440">
    <property type="entry name" value="AdoMet_MTases"/>
    <property type="match status" value="1"/>
</dbReference>
<dbReference type="SUPFAM" id="SSF51735">
    <property type="entry name" value="NAD(P)-binding Rossmann-fold domains"/>
    <property type="match status" value="2"/>
</dbReference>
<dbReference type="InterPro" id="IPR036291">
    <property type="entry name" value="NAD(P)-bd_dom_sf"/>
</dbReference>
<keyword evidence="7" id="KW-0012">Acyltransferase</keyword>
<dbReference type="SUPFAM" id="SSF55048">
    <property type="entry name" value="Probable ACP-binding domain of malonyl-CoA ACP transacylase"/>
    <property type="match status" value="1"/>
</dbReference>
<organism evidence="13 14">
    <name type="scientific">Sporothrix bragantina</name>
    <dbReference type="NCBI Taxonomy" id="671064"/>
    <lineage>
        <taxon>Eukaryota</taxon>
        <taxon>Fungi</taxon>
        <taxon>Dikarya</taxon>
        <taxon>Ascomycota</taxon>
        <taxon>Pezizomycotina</taxon>
        <taxon>Sordariomycetes</taxon>
        <taxon>Sordariomycetidae</taxon>
        <taxon>Ophiostomatales</taxon>
        <taxon>Ophiostomataceae</taxon>
        <taxon>Sporothrix</taxon>
    </lineage>
</organism>
<dbReference type="Gene3D" id="3.30.70.3290">
    <property type="match status" value="1"/>
</dbReference>
<dbReference type="InterPro" id="IPR057326">
    <property type="entry name" value="KR_dom"/>
</dbReference>
<dbReference type="SMART" id="SM00822">
    <property type="entry name" value="PKS_KR"/>
    <property type="match status" value="1"/>
</dbReference>
<keyword evidence="6" id="KW-0511">Multifunctional enzyme</keyword>
<dbReference type="InterPro" id="IPR049900">
    <property type="entry name" value="PKS_mFAS_DH"/>
</dbReference>
<feature type="compositionally biased region" description="Basic and acidic residues" evidence="9">
    <location>
        <begin position="589"/>
        <end position="599"/>
    </location>
</feature>
<comment type="caution">
    <text evidence="13">The sequence shown here is derived from an EMBL/GenBank/DDBJ whole genome shotgun (WGS) entry which is preliminary data.</text>
</comment>
<dbReference type="InterPro" id="IPR014030">
    <property type="entry name" value="Ketoacyl_synth_N"/>
</dbReference>
<dbReference type="SUPFAM" id="SSF50129">
    <property type="entry name" value="GroES-like"/>
    <property type="match status" value="1"/>
</dbReference>
<evidence type="ECO:0000256" key="4">
    <source>
        <dbReference type="ARBA" id="ARBA00022857"/>
    </source>
</evidence>
<dbReference type="SMART" id="SM00825">
    <property type="entry name" value="PKS_KS"/>
    <property type="match status" value="1"/>
</dbReference>
<dbReference type="InterPro" id="IPR014031">
    <property type="entry name" value="Ketoacyl_synth_C"/>
</dbReference>
<feature type="compositionally biased region" description="Low complexity" evidence="9">
    <location>
        <begin position="1901"/>
        <end position="1913"/>
    </location>
</feature>
<dbReference type="InterPro" id="IPR049551">
    <property type="entry name" value="PKS_DH_C"/>
</dbReference>
<dbReference type="InterPro" id="IPR020843">
    <property type="entry name" value="ER"/>
</dbReference>